<protein>
    <submittedName>
        <fullName evidence="1">Uncharacterized protein</fullName>
    </submittedName>
</protein>
<reference evidence="1 2" key="1">
    <citation type="submission" date="2018-08" db="EMBL/GenBank/DDBJ databases">
        <title>A genome reference for cultivated species of the human gut microbiota.</title>
        <authorList>
            <person name="Zou Y."/>
            <person name="Xue W."/>
            <person name="Luo G."/>
        </authorList>
    </citation>
    <scope>NUCLEOTIDE SEQUENCE [LARGE SCALE GENOMIC DNA]</scope>
    <source>
        <strain evidence="1 2">OF01-2LB</strain>
    </source>
</reference>
<accession>A0A3E2W4P7</accession>
<proteinExistence type="predicted"/>
<dbReference type="EMBL" id="QVEV01000001">
    <property type="protein sequence ID" value="RGC19217.1"/>
    <property type="molecule type" value="Genomic_DNA"/>
</dbReference>
<sequence length="94" mass="11066">MLQIEKPCNSMIPVTVQQLDRETLVFLPLELYSELRNKITDSHIHFICYASGCSLYLCNEETFLNGYYESRILPFEKGEGEVRMHWLHDIIPMI</sequence>
<comment type="caution">
    <text evidence="1">The sequence shown here is derived from an EMBL/GenBank/DDBJ whole genome shotgun (WGS) entry which is preliminary data.</text>
</comment>
<dbReference type="AlphaFoldDB" id="A0A3E2W4P7"/>
<name>A0A3E2W4P7_CLOIN</name>
<dbReference type="RefSeq" id="WP_117441688.1">
    <property type="nucleotide sequence ID" value="NZ_JAJFEN010000001.1"/>
</dbReference>
<dbReference type="Proteomes" id="UP000260025">
    <property type="component" value="Unassembled WGS sequence"/>
</dbReference>
<evidence type="ECO:0000313" key="2">
    <source>
        <dbReference type="Proteomes" id="UP000260025"/>
    </source>
</evidence>
<gene>
    <name evidence="1" type="ORF">DXA38_01625</name>
</gene>
<evidence type="ECO:0000313" key="1">
    <source>
        <dbReference type="EMBL" id="RGC19217.1"/>
    </source>
</evidence>
<organism evidence="1 2">
    <name type="scientific">Clostridium innocuum</name>
    <dbReference type="NCBI Taxonomy" id="1522"/>
    <lineage>
        <taxon>Bacteria</taxon>
        <taxon>Bacillati</taxon>
        <taxon>Bacillota</taxon>
        <taxon>Clostridia</taxon>
        <taxon>Eubacteriales</taxon>
        <taxon>Clostridiaceae</taxon>
        <taxon>Clostridium</taxon>
    </lineage>
</organism>